<gene>
    <name evidence="2" type="ORF">OLC1_LOCUS6295</name>
</gene>
<dbReference type="AlphaFoldDB" id="A0AAV1CJR1"/>
<reference evidence="2" key="1">
    <citation type="submission" date="2023-03" db="EMBL/GenBank/DDBJ databases">
        <authorList>
            <person name="Julca I."/>
        </authorList>
    </citation>
    <scope>NUCLEOTIDE SEQUENCE</scope>
</reference>
<keyword evidence="3" id="KW-1185">Reference proteome</keyword>
<evidence type="ECO:0000313" key="3">
    <source>
        <dbReference type="Proteomes" id="UP001161247"/>
    </source>
</evidence>
<dbReference type="EMBL" id="OX459119">
    <property type="protein sequence ID" value="CAI9095288.1"/>
    <property type="molecule type" value="Genomic_DNA"/>
</dbReference>
<evidence type="ECO:0000313" key="2">
    <source>
        <dbReference type="EMBL" id="CAI9095288.1"/>
    </source>
</evidence>
<protein>
    <submittedName>
        <fullName evidence="2">OLC1v1031200C1</fullName>
    </submittedName>
</protein>
<sequence length="216" mass="24209">MKKGNVKSFNPIAGSSSSFGNQQWKRRPEKTAPPSKHQKTSQFPYAQERENLFNSSAMVEVVIVAMGTATESRAKCRVAQRKISNLVQVTSISSTAMPTPKNKLLLSSLKNIPTISMVLSRCSLDNAKPTIRKHDRREYSNWSWSQSSLREKSNCKSKKPKMLQAWRKVIPDLPMEIDATNGTIRMDRNGVEPTMSSSPISEGTLEPQRGVKSVYH</sequence>
<proteinExistence type="predicted"/>
<feature type="region of interest" description="Disordered" evidence="1">
    <location>
        <begin position="184"/>
        <end position="216"/>
    </location>
</feature>
<name>A0AAV1CJR1_OLDCO</name>
<feature type="region of interest" description="Disordered" evidence="1">
    <location>
        <begin position="1"/>
        <end position="42"/>
    </location>
</feature>
<evidence type="ECO:0000256" key="1">
    <source>
        <dbReference type="SAM" id="MobiDB-lite"/>
    </source>
</evidence>
<dbReference type="Proteomes" id="UP001161247">
    <property type="component" value="Chromosome 2"/>
</dbReference>
<feature type="compositionally biased region" description="Polar residues" evidence="1">
    <location>
        <begin position="13"/>
        <end position="23"/>
    </location>
</feature>
<accession>A0AAV1CJR1</accession>
<organism evidence="2 3">
    <name type="scientific">Oldenlandia corymbosa var. corymbosa</name>
    <dbReference type="NCBI Taxonomy" id="529605"/>
    <lineage>
        <taxon>Eukaryota</taxon>
        <taxon>Viridiplantae</taxon>
        <taxon>Streptophyta</taxon>
        <taxon>Embryophyta</taxon>
        <taxon>Tracheophyta</taxon>
        <taxon>Spermatophyta</taxon>
        <taxon>Magnoliopsida</taxon>
        <taxon>eudicotyledons</taxon>
        <taxon>Gunneridae</taxon>
        <taxon>Pentapetalae</taxon>
        <taxon>asterids</taxon>
        <taxon>lamiids</taxon>
        <taxon>Gentianales</taxon>
        <taxon>Rubiaceae</taxon>
        <taxon>Rubioideae</taxon>
        <taxon>Spermacoceae</taxon>
        <taxon>Hedyotis-Oldenlandia complex</taxon>
        <taxon>Oldenlandia</taxon>
    </lineage>
</organism>